<dbReference type="SUPFAM" id="SSF103378">
    <property type="entry name" value="2-methylcitrate dehydratase PrpD"/>
    <property type="match status" value="1"/>
</dbReference>
<dbReference type="InterPro" id="IPR045337">
    <property type="entry name" value="MmgE_PrpD_C"/>
</dbReference>
<dbReference type="InterPro" id="IPR042188">
    <property type="entry name" value="MmgE/PrpD_sf_2"/>
</dbReference>
<dbReference type="Proteomes" id="UP000298180">
    <property type="component" value="Unassembled WGS sequence"/>
</dbReference>
<evidence type="ECO:0000259" key="3">
    <source>
        <dbReference type="Pfam" id="PF19305"/>
    </source>
</evidence>
<name>A0A4Z0BXS0_9BURK</name>
<sequence length="455" mass="47389">MDPMSAAHRLDETLPAWVAGLRIEDIPAQAVACAKRTLLDTLAVAWAGSAATGVAPVLEMLAGQGGAREASLWTDEVRLPAASAAFANGLLASALDFDSVHDEATIHPDIVMVPALLALAERGGFGGREFIAAHVAGSEMAVRLGLAVQSHPGWFYSSVLGVIAAAAASARLLGLGVDGVRTAAGVALSRAAGSQQALVEGSFTKRLQTAFAARDGVEAALLAQCGITAPRQLFGGRAGVEALYTGFDADKALSGLGRDWRFTGLTIKNYPSCFCNHAAILAAQEIARDLPLTAAQVRSCTVTLTPFSARLVGGAFTPEANPQGAAQFSVRYSVASVLLRGDFRLAHIDPGAVMDPEVLALARRIEVVTDASATGKFTPATVEVRLADSAERRVRIDAIPGTPVQPLDAEAVLKKAQACFAAGVRPLPPARVQQLVERIDGLETLDSLSGLWKFD</sequence>
<protein>
    <submittedName>
        <fullName evidence="4">MmgE/PrpD family protein</fullName>
    </submittedName>
</protein>
<dbReference type="PANTHER" id="PTHR16943:SF8">
    <property type="entry name" value="2-METHYLCITRATE DEHYDRATASE"/>
    <property type="match status" value="1"/>
</dbReference>
<dbReference type="Gene3D" id="1.10.4100.10">
    <property type="entry name" value="2-methylcitrate dehydratase PrpD"/>
    <property type="match status" value="1"/>
</dbReference>
<dbReference type="EMBL" id="SMLM01000002">
    <property type="protein sequence ID" value="TFZ02805.1"/>
    <property type="molecule type" value="Genomic_DNA"/>
</dbReference>
<reference evidence="4 5" key="1">
    <citation type="submission" date="2019-03" db="EMBL/GenBank/DDBJ databases">
        <title>Ramlibacter henchirensis DSM 14656, whole genome shotgun sequence.</title>
        <authorList>
            <person name="Zhang X."/>
            <person name="Feng G."/>
            <person name="Zhu H."/>
        </authorList>
    </citation>
    <scope>NUCLEOTIDE SEQUENCE [LARGE SCALE GENOMIC DNA]</scope>
    <source>
        <strain evidence="4 5">DSM 14656</strain>
    </source>
</reference>
<feature type="domain" description="MmgE/PrpD N-terminal" evidence="2">
    <location>
        <begin position="13"/>
        <end position="246"/>
    </location>
</feature>
<dbReference type="InterPro" id="IPR036148">
    <property type="entry name" value="MmgE/PrpD_sf"/>
</dbReference>
<keyword evidence="5" id="KW-1185">Reference proteome</keyword>
<proteinExistence type="inferred from homology"/>
<evidence type="ECO:0000313" key="5">
    <source>
        <dbReference type="Proteomes" id="UP000298180"/>
    </source>
</evidence>
<dbReference type="Pfam" id="PF03972">
    <property type="entry name" value="MmgE_PrpD_N"/>
    <property type="match status" value="1"/>
</dbReference>
<gene>
    <name evidence="4" type="ORF">EZ313_16315</name>
</gene>
<dbReference type="InterPro" id="IPR042183">
    <property type="entry name" value="MmgE/PrpD_sf_1"/>
</dbReference>
<dbReference type="OrthoDB" id="9797528at2"/>
<organism evidence="4 5">
    <name type="scientific">Ramlibacter henchirensis</name>
    <dbReference type="NCBI Taxonomy" id="204072"/>
    <lineage>
        <taxon>Bacteria</taxon>
        <taxon>Pseudomonadati</taxon>
        <taxon>Pseudomonadota</taxon>
        <taxon>Betaproteobacteria</taxon>
        <taxon>Burkholderiales</taxon>
        <taxon>Comamonadaceae</taxon>
        <taxon>Ramlibacter</taxon>
    </lineage>
</organism>
<evidence type="ECO:0000259" key="2">
    <source>
        <dbReference type="Pfam" id="PF03972"/>
    </source>
</evidence>
<dbReference type="PANTHER" id="PTHR16943">
    <property type="entry name" value="2-METHYLCITRATE DEHYDRATASE-RELATED"/>
    <property type="match status" value="1"/>
</dbReference>
<evidence type="ECO:0000256" key="1">
    <source>
        <dbReference type="ARBA" id="ARBA00006174"/>
    </source>
</evidence>
<accession>A0A4Z0BXS0</accession>
<dbReference type="AlphaFoldDB" id="A0A4Z0BXS0"/>
<dbReference type="Pfam" id="PF19305">
    <property type="entry name" value="MmgE_PrpD_C"/>
    <property type="match status" value="1"/>
</dbReference>
<dbReference type="GO" id="GO:0016829">
    <property type="term" value="F:lyase activity"/>
    <property type="evidence" value="ECO:0007669"/>
    <property type="project" value="InterPro"/>
</dbReference>
<evidence type="ECO:0000313" key="4">
    <source>
        <dbReference type="EMBL" id="TFZ02805.1"/>
    </source>
</evidence>
<feature type="domain" description="MmgE/PrpD C-terminal" evidence="3">
    <location>
        <begin position="270"/>
        <end position="424"/>
    </location>
</feature>
<comment type="similarity">
    <text evidence="1">Belongs to the PrpD family.</text>
</comment>
<dbReference type="InterPro" id="IPR005656">
    <property type="entry name" value="MmgE_PrpD"/>
</dbReference>
<dbReference type="InterPro" id="IPR045336">
    <property type="entry name" value="MmgE_PrpD_N"/>
</dbReference>
<dbReference type="Gene3D" id="3.30.1330.120">
    <property type="entry name" value="2-methylcitrate dehydratase PrpD"/>
    <property type="match status" value="1"/>
</dbReference>
<comment type="caution">
    <text evidence="4">The sequence shown here is derived from an EMBL/GenBank/DDBJ whole genome shotgun (WGS) entry which is preliminary data.</text>
</comment>